<reference evidence="1 2" key="1">
    <citation type="journal article" date="2016" name="ISME J.">
        <title>Chasing the elusive Euryarchaeota class WSA2: genomes reveal a uniquely fastidious methyl-reducing methanogen.</title>
        <authorList>
            <person name="Nobu M.K."/>
            <person name="Narihiro T."/>
            <person name="Kuroda K."/>
            <person name="Mei R."/>
            <person name="Liu W.T."/>
        </authorList>
    </citation>
    <scope>NUCLEOTIDE SEQUENCE [LARGE SCALE GENOMIC DNA]</scope>
    <source>
        <strain evidence="1">U1lsi0528_Bin089</strain>
    </source>
</reference>
<dbReference type="EMBL" id="LNGD01000053">
    <property type="protein sequence ID" value="KYC51806.1"/>
    <property type="molecule type" value="Genomic_DNA"/>
</dbReference>
<accession>A0A150J3K7</accession>
<comment type="caution">
    <text evidence="1">The sequence shown here is derived from an EMBL/GenBank/DDBJ whole genome shotgun (WGS) entry which is preliminary data.</text>
</comment>
<evidence type="ECO:0000313" key="1">
    <source>
        <dbReference type="EMBL" id="KYC51806.1"/>
    </source>
</evidence>
<sequence>MKIFEKIPHHRRALTQFPLLILNLLMVLAVEGSPSRESQKPEQSHAEQTLGEIIEVTGTLRLIGNEPFTRLALIDSQQTIYYLDSSPKSEIRTYIGNRIWIQGTLRRKTITLADGKPLEDELILSPKQWKISTASPTIPISP</sequence>
<organism evidence="1 2">
    <name type="scientific">Candidatus Methanofastidiosum methylothiophilum</name>
    <dbReference type="NCBI Taxonomy" id="1705564"/>
    <lineage>
        <taxon>Archaea</taxon>
        <taxon>Methanobacteriati</taxon>
        <taxon>Methanobacteriota</taxon>
        <taxon>Stenosarchaea group</taxon>
        <taxon>Candidatus Methanofastidiosia</taxon>
        <taxon>Candidatus Methanofastidiosales</taxon>
        <taxon>Candidatus Methanofastidiosaceae</taxon>
        <taxon>Candidatus Methanofastidiosum</taxon>
    </lineage>
</organism>
<evidence type="ECO:0000313" key="2">
    <source>
        <dbReference type="Proteomes" id="UP000075578"/>
    </source>
</evidence>
<gene>
    <name evidence="1" type="ORF">AMQ74_00982</name>
</gene>
<name>A0A150J3K7_9EURY</name>
<proteinExistence type="predicted"/>
<dbReference type="AlphaFoldDB" id="A0A150J3K7"/>
<protein>
    <submittedName>
        <fullName evidence="1">Uncharacterized protein</fullName>
    </submittedName>
</protein>
<dbReference type="Proteomes" id="UP000075578">
    <property type="component" value="Unassembled WGS sequence"/>
</dbReference>